<comment type="cofactor">
    <cofactor evidence="1">
        <name>Zn(2+)</name>
        <dbReference type="ChEBI" id="CHEBI:29105"/>
    </cofactor>
</comment>
<gene>
    <name evidence="12" type="ORF">HG543_05760</name>
</gene>
<dbReference type="Pfam" id="PF02128">
    <property type="entry name" value="Peptidase_M36"/>
    <property type="match status" value="1"/>
</dbReference>
<evidence type="ECO:0000313" key="13">
    <source>
        <dbReference type="Proteomes" id="UP000518300"/>
    </source>
</evidence>
<dbReference type="AlphaFoldDB" id="A0A848LCA6"/>
<dbReference type="PANTHER" id="PTHR33478:SF1">
    <property type="entry name" value="EXTRACELLULAR METALLOPROTEINASE MEP"/>
    <property type="match status" value="1"/>
</dbReference>
<keyword evidence="4" id="KW-0964">Secreted</keyword>
<keyword evidence="8" id="KW-0862">Zinc</keyword>
<proteinExistence type="inferred from homology"/>
<reference evidence="12 13" key="1">
    <citation type="submission" date="2020-04" db="EMBL/GenBank/DDBJ databases">
        <title>Draft genome of Pyxidicoccus fallax type strain.</title>
        <authorList>
            <person name="Whitworth D.E."/>
        </authorList>
    </citation>
    <scope>NUCLEOTIDE SEQUENCE [LARGE SCALE GENOMIC DNA]</scope>
    <source>
        <strain evidence="12 13">DSM 14698</strain>
    </source>
</reference>
<evidence type="ECO:0000256" key="8">
    <source>
        <dbReference type="ARBA" id="ARBA00022833"/>
    </source>
</evidence>
<comment type="caution">
    <text evidence="12">The sequence shown here is derived from an EMBL/GenBank/DDBJ whole genome shotgun (WGS) entry which is preliminary data.</text>
</comment>
<dbReference type="InterPro" id="IPR050371">
    <property type="entry name" value="Fungal_virulence_M36"/>
</dbReference>
<evidence type="ECO:0000256" key="3">
    <source>
        <dbReference type="ARBA" id="ARBA00006006"/>
    </source>
</evidence>
<evidence type="ECO:0000256" key="11">
    <source>
        <dbReference type="SAM" id="SignalP"/>
    </source>
</evidence>
<keyword evidence="13" id="KW-1185">Reference proteome</keyword>
<dbReference type="Proteomes" id="UP000518300">
    <property type="component" value="Unassembled WGS sequence"/>
</dbReference>
<keyword evidence="6" id="KW-0479">Metal-binding</keyword>
<keyword evidence="7" id="KW-0378">Hydrolase</keyword>
<evidence type="ECO:0000256" key="7">
    <source>
        <dbReference type="ARBA" id="ARBA00022801"/>
    </source>
</evidence>
<dbReference type="InterPro" id="IPR001842">
    <property type="entry name" value="Peptidase_M36"/>
</dbReference>
<evidence type="ECO:0000256" key="9">
    <source>
        <dbReference type="ARBA" id="ARBA00023049"/>
    </source>
</evidence>
<evidence type="ECO:0000256" key="1">
    <source>
        <dbReference type="ARBA" id="ARBA00001947"/>
    </source>
</evidence>
<comment type="subcellular location">
    <subcellularLocation>
        <location evidence="2">Secreted</location>
    </subcellularLocation>
</comment>
<organism evidence="12 13">
    <name type="scientific">Pyxidicoccus fallax</name>
    <dbReference type="NCBI Taxonomy" id="394095"/>
    <lineage>
        <taxon>Bacteria</taxon>
        <taxon>Pseudomonadati</taxon>
        <taxon>Myxococcota</taxon>
        <taxon>Myxococcia</taxon>
        <taxon>Myxococcales</taxon>
        <taxon>Cystobacterineae</taxon>
        <taxon>Myxococcaceae</taxon>
        <taxon>Pyxidicoccus</taxon>
    </lineage>
</organism>
<evidence type="ECO:0000256" key="2">
    <source>
        <dbReference type="ARBA" id="ARBA00004613"/>
    </source>
</evidence>
<keyword evidence="11" id="KW-0732">Signal</keyword>
<dbReference type="EMBL" id="JABBJJ010000017">
    <property type="protein sequence ID" value="NMO14363.1"/>
    <property type="molecule type" value="Genomic_DNA"/>
</dbReference>
<dbReference type="PANTHER" id="PTHR33478">
    <property type="entry name" value="EXTRACELLULAR METALLOPROTEINASE MEP"/>
    <property type="match status" value="1"/>
</dbReference>
<evidence type="ECO:0000313" key="12">
    <source>
        <dbReference type="EMBL" id="NMO14363.1"/>
    </source>
</evidence>
<dbReference type="GO" id="GO:0004222">
    <property type="term" value="F:metalloendopeptidase activity"/>
    <property type="evidence" value="ECO:0007669"/>
    <property type="project" value="InterPro"/>
</dbReference>
<feature type="signal peptide" evidence="11">
    <location>
        <begin position="1"/>
        <end position="35"/>
    </location>
</feature>
<keyword evidence="10" id="KW-0865">Zymogen</keyword>
<dbReference type="RefSeq" id="WP_169343657.1">
    <property type="nucleotide sequence ID" value="NZ_JABBJJ010000017.1"/>
</dbReference>
<dbReference type="GO" id="GO:0005615">
    <property type="term" value="C:extracellular space"/>
    <property type="evidence" value="ECO:0007669"/>
    <property type="project" value="InterPro"/>
</dbReference>
<dbReference type="Gene3D" id="1.10.390.10">
    <property type="entry name" value="Neutral Protease Domain 2"/>
    <property type="match status" value="1"/>
</dbReference>
<dbReference type="GO" id="GO:0008270">
    <property type="term" value="F:zinc ion binding"/>
    <property type="evidence" value="ECO:0007669"/>
    <property type="project" value="InterPro"/>
</dbReference>
<evidence type="ECO:0000256" key="4">
    <source>
        <dbReference type="ARBA" id="ARBA00022525"/>
    </source>
</evidence>
<dbReference type="SUPFAM" id="SSF55486">
    <property type="entry name" value="Metalloproteases ('zincins'), catalytic domain"/>
    <property type="match status" value="1"/>
</dbReference>
<keyword evidence="5" id="KW-0645">Protease</keyword>
<accession>A0A848LCA6</accession>
<feature type="chain" id="PRO_5032378200" evidence="11">
    <location>
        <begin position="36"/>
        <end position="1134"/>
    </location>
</feature>
<protein>
    <submittedName>
        <fullName evidence="12">Peptidase M36</fullName>
    </submittedName>
</protein>
<dbReference type="GO" id="GO:0006508">
    <property type="term" value="P:proteolysis"/>
    <property type="evidence" value="ECO:0007669"/>
    <property type="project" value="UniProtKB-KW"/>
</dbReference>
<evidence type="ECO:0000256" key="6">
    <source>
        <dbReference type="ARBA" id="ARBA00022723"/>
    </source>
</evidence>
<dbReference type="Gene3D" id="3.10.170.10">
    <property type="match status" value="1"/>
</dbReference>
<comment type="similarity">
    <text evidence="3">Belongs to the peptidase M36 family.</text>
</comment>
<dbReference type="InterPro" id="IPR027268">
    <property type="entry name" value="Peptidase_M4/M1_CTD_sf"/>
</dbReference>
<sequence>MTRFEDVFPFRLRRTTLAVGAASALWLMAPTPAHAVSAPVVQAHAGLADFDSRTGFVLPTRAQLDAVRTLGATVRWNAFGTPASLISHDGFLGNAPGADAGTAAREWVRANRELFRLSDADVTSLELVNAAKLAGSSGRAVLFRQRFGLLPSAQDGLITVGLVDGKVAYVSSSAVGSQAEPAPALLSATQAWLAAASNVGRVLSLVNLTGLRVENGWSVFSAAGLSQLQRARLVAFPTPTQGVKAAFETIVLDVNGGQVQAYTSFVDARTGEVLFRQDRVQNLALPDTFSGAYQDAPAAQACGPLHPFEVPAGTRSITVAAQPAVATNDISINLLFNGVTVASADLLTSPEVLHYAPGSLPSGIYQVQVCPYAAPTLPPVGPFTYVGTFVTNDVDTNPLDQGPRWKLFTSNPPLDYSATDTRVTACWTSGEGCDATLKNTAARAPWDYDFRTGLPTFTTIGNAAITAEAWLSPLTPAEQYRPLSPVRDYSFTWTNQWHTSRCSPLALLSPQRNDVDAATANLFAMHNRMHDWSYFLGFTEENYNLQLSNFGNPSTGGQLPTGGELDPELGNVQAGALTGGAPTYLGRDNANQVTLNDGIPGITNMYLWQPIAGSFYAPCVDGDYDMSVIGHEYTHAISNRMVGGPDGNLTGLQAGAMGESWSDLVAVEYLLEYGLAPTSGNPFAVGGYVTGHPGRGIRNYGMNDSPLNYSNIGYDMTGPQSHSDGEVWSATNHGIRQAFIERYDFAYPSSNAQLQAECANGQRHVTECPGNRRWMQLVFDAFLLMQPGVSMVDARDAYLAADRMRFGGAHQALLWREFARRGLGSNASSVTAEDTQPVPGFDTPVDTAQATVTFDAVASDEGFVPVKAKVYVGQYEARSRPAADTDPDTTLSPTLRLVPGTYDFVVKAEGHGLQRFRWTFGPGEVKTLTARLPTNWASMTKGATATGDGVNHDKLIDDTETTNWARLNAVAVGGTKVTVALAGGPRSVRQVNVSALLRPTDENDAGGDTGSQNRFTALRAFDVYACKASVLNLNCTLDTGFTRVYSSAHDAFPGDVPRPSAPDLQLRSFLIPETVATHLQLRVVTNQCTGGYKFHGDQDADPLNDSDCVSGSTADNAVRAAEFQVFSSGPLLTE</sequence>
<evidence type="ECO:0000256" key="10">
    <source>
        <dbReference type="ARBA" id="ARBA00023145"/>
    </source>
</evidence>
<keyword evidence="9" id="KW-0482">Metalloprotease</keyword>
<name>A0A848LCA6_9BACT</name>
<evidence type="ECO:0000256" key="5">
    <source>
        <dbReference type="ARBA" id="ARBA00022670"/>
    </source>
</evidence>